<dbReference type="AlphaFoldDB" id="A0A177CN07"/>
<evidence type="ECO:0000313" key="1">
    <source>
        <dbReference type="EMBL" id="OAG08179.1"/>
    </source>
</evidence>
<dbReference type="InParanoid" id="A0A177CN07"/>
<gene>
    <name evidence="1" type="ORF">CC84DRAFT_1162172</name>
</gene>
<proteinExistence type="predicted"/>
<dbReference type="GeneID" id="28761416"/>
<dbReference type="EMBL" id="KV441550">
    <property type="protein sequence ID" value="OAG08179.1"/>
    <property type="molecule type" value="Genomic_DNA"/>
</dbReference>
<evidence type="ECO:0000313" key="2">
    <source>
        <dbReference type="Proteomes" id="UP000077069"/>
    </source>
</evidence>
<dbReference type="RefSeq" id="XP_018038544.1">
    <property type="nucleotide sequence ID" value="XM_018177930.1"/>
</dbReference>
<protein>
    <submittedName>
        <fullName evidence="1">Uncharacterized protein</fullName>
    </submittedName>
</protein>
<dbReference type="Proteomes" id="UP000077069">
    <property type="component" value="Unassembled WGS sequence"/>
</dbReference>
<accession>A0A177CN07</accession>
<sequence>MRLPVLLLRILFHSELFPPHHVRLPFPARRTVILKLHRRPERYAQSVAGGVG</sequence>
<reference evidence="1 2" key="1">
    <citation type="submission" date="2016-05" db="EMBL/GenBank/DDBJ databases">
        <title>Comparative analysis of secretome profiles of manganese(II)-oxidizing ascomycete fungi.</title>
        <authorList>
            <consortium name="DOE Joint Genome Institute"/>
            <person name="Zeiner C.A."/>
            <person name="Purvine S.O."/>
            <person name="Zink E.M."/>
            <person name="Wu S."/>
            <person name="Pasa-Tolic L."/>
            <person name="Chaput D.L."/>
            <person name="Haridas S."/>
            <person name="Grigoriev I.V."/>
            <person name="Santelli C.M."/>
            <person name="Hansel C.M."/>
        </authorList>
    </citation>
    <scope>NUCLEOTIDE SEQUENCE [LARGE SCALE GENOMIC DNA]</scope>
    <source>
        <strain evidence="1 2">AP3s5-JAC2a</strain>
    </source>
</reference>
<name>A0A177CN07_9PLEO</name>
<organism evidence="1 2">
    <name type="scientific">Paraphaeosphaeria sporulosa</name>
    <dbReference type="NCBI Taxonomy" id="1460663"/>
    <lineage>
        <taxon>Eukaryota</taxon>
        <taxon>Fungi</taxon>
        <taxon>Dikarya</taxon>
        <taxon>Ascomycota</taxon>
        <taxon>Pezizomycotina</taxon>
        <taxon>Dothideomycetes</taxon>
        <taxon>Pleosporomycetidae</taxon>
        <taxon>Pleosporales</taxon>
        <taxon>Massarineae</taxon>
        <taxon>Didymosphaeriaceae</taxon>
        <taxon>Paraphaeosphaeria</taxon>
    </lineage>
</organism>
<keyword evidence="2" id="KW-1185">Reference proteome</keyword>